<proteinExistence type="predicted"/>
<dbReference type="InterPro" id="IPR002616">
    <property type="entry name" value="tRNA_ribo_trans-like"/>
</dbReference>
<reference evidence="3" key="1">
    <citation type="journal article" date="2014" name="Front. Microbiol.">
        <title>High frequency of phylogenetically diverse reductive dehalogenase-homologous genes in deep subseafloor sedimentary metagenomes.</title>
        <authorList>
            <person name="Kawai M."/>
            <person name="Futagami T."/>
            <person name="Toyoda A."/>
            <person name="Takaki Y."/>
            <person name="Nishi S."/>
            <person name="Hori S."/>
            <person name="Arai W."/>
            <person name="Tsubouchi T."/>
            <person name="Morono Y."/>
            <person name="Uchiyama I."/>
            <person name="Ito T."/>
            <person name="Fujiyama A."/>
            <person name="Inagaki F."/>
            <person name="Takami H."/>
        </authorList>
    </citation>
    <scope>NUCLEOTIDE SEQUENCE</scope>
    <source>
        <strain evidence="3">Expedition CK06-06</strain>
    </source>
</reference>
<evidence type="ECO:0000313" key="3">
    <source>
        <dbReference type="EMBL" id="GAG85239.1"/>
    </source>
</evidence>
<dbReference type="Gene3D" id="3.40.50.10630">
    <property type="entry name" value="Uracil-DNA glycosylase-like"/>
    <property type="match status" value="1"/>
</dbReference>
<protein>
    <recommendedName>
        <fullName evidence="2">tRNA-guanine(15) transglycosylase-like domain-containing protein</fullName>
    </recommendedName>
</protein>
<dbReference type="EMBL" id="BART01014132">
    <property type="protein sequence ID" value="GAG85239.1"/>
    <property type="molecule type" value="Genomic_DNA"/>
</dbReference>
<dbReference type="GO" id="GO:0002099">
    <property type="term" value="P:tRNA wobble guanine modification"/>
    <property type="evidence" value="ECO:0007669"/>
    <property type="project" value="TreeGrafter"/>
</dbReference>
<dbReference type="AlphaFoldDB" id="X1AR26"/>
<evidence type="ECO:0000259" key="2">
    <source>
        <dbReference type="Pfam" id="PF01702"/>
    </source>
</evidence>
<name>X1AR26_9ZZZZ</name>
<dbReference type="Gene3D" id="3.20.20.105">
    <property type="entry name" value="Queuine tRNA-ribosyltransferase-like"/>
    <property type="match status" value="1"/>
</dbReference>
<accession>X1AR26</accession>
<gene>
    <name evidence="3" type="ORF">S01H4_28425</name>
</gene>
<feature type="non-terminal residue" evidence="3">
    <location>
        <position position="1"/>
    </location>
</feature>
<keyword evidence="1" id="KW-0819">tRNA processing</keyword>
<dbReference type="PANTHER" id="PTHR46499">
    <property type="entry name" value="QUEUINE TRNA-RIBOSYLTRANSFERASE"/>
    <property type="match status" value="1"/>
</dbReference>
<evidence type="ECO:0000256" key="1">
    <source>
        <dbReference type="ARBA" id="ARBA00022694"/>
    </source>
</evidence>
<organism evidence="3">
    <name type="scientific">marine sediment metagenome</name>
    <dbReference type="NCBI Taxonomy" id="412755"/>
    <lineage>
        <taxon>unclassified sequences</taxon>
        <taxon>metagenomes</taxon>
        <taxon>ecological metagenomes</taxon>
    </lineage>
</organism>
<feature type="domain" description="tRNA-guanine(15) transglycosylase-like" evidence="2">
    <location>
        <begin position="10"/>
        <end position="71"/>
    </location>
</feature>
<sequence length="184" mass="21855">KLEELEEFPCHCPICCEYEPKEVKNFEDKLRTELLAKHNLYISFSELRTIRQAIKEGNLWELVEQRIRNHPRLGDAFSIIKSNFELFENCEKVYKPHGRIFASPESTNRVLLQRYDLKMKHNYRAPPEAKFLILLPELDVKGYHSPSIKTWLEEIENNTIIPREILHVAFISYFFGIIPFDLSF</sequence>
<dbReference type="SUPFAM" id="SSF51713">
    <property type="entry name" value="tRNA-guanine transglycosylase"/>
    <property type="match status" value="1"/>
</dbReference>
<comment type="caution">
    <text evidence="3">The sequence shown here is derived from an EMBL/GenBank/DDBJ whole genome shotgun (WGS) entry which is preliminary data.</text>
</comment>
<dbReference type="GO" id="GO:0005737">
    <property type="term" value="C:cytoplasm"/>
    <property type="evidence" value="ECO:0007669"/>
    <property type="project" value="TreeGrafter"/>
</dbReference>
<dbReference type="Pfam" id="PF01702">
    <property type="entry name" value="TGT"/>
    <property type="match status" value="1"/>
</dbReference>
<feature type="non-terminal residue" evidence="3">
    <location>
        <position position="184"/>
    </location>
</feature>
<dbReference type="InterPro" id="IPR050076">
    <property type="entry name" value="ArchSynthase1/Queuine_TRR"/>
</dbReference>
<dbReference type="PANTHER" id="PTHR46499:SF1">
    <property type="entry name" value="QUEUINE TRNA-RIBOSYLTRANSFERASE"/>
    <property type="match status" value="1"/>
</dbReference>
<dbReference type="InterPro" id="IPR036511">
    <property type="entry name" value="TGT-like_sf"/>
</dbReference>